<keyword evidence="2" id="KW-1185">Reference proteome</keyword>
<evidence type="ECO:0000313" key="2">
    <source>
        <dbReference type="Proteomes" id="UP001151760"/>
    </source>
</evidence>
<reference evidence="1" key="1">
    <citation type="journal article" date="2022" name="Int. J. Mol. Sci.">
        <title>Draft Genome of Tanacetum Coccineum: Genomic Comparison of Closely Related Tanacetum-Family Plants.</title>
        <authorList>
            <person name="Yamashiro T."/>
            <person name="Shiraishi A."/>
            <person name="Nakayama K."/>
            <person name="Satake H."/>
        </authorList>
    </citation>
    <scope>NUCLEOTIDE SEQUENCE</scope>
</reference>
<dbReference type="Proteomes" id="UP001151760">
    <property type="component" value="Unassembled WGS sequence"/>
</dbReference>
<evidence type="ECO:0000313" key="1">
    <source>
        <dbReference type="EMBL" id="GJU04860.1"/>
    </source>
</evidence>
<accession>A0ABQ5IX96</accession>
<protein>
    <submittedName>
        <fullName evidence="1">Uncharacterized protein</fullName>
    </submittedName>
</protein>
<reference evidence="1" key="2">
    <citation type="submission" date="2022-01" db="EMBL/GenBank/DDBJ databases">
        <authorList>
            <person name="Yamashiro T."/>
            <person name="Shiraishi A."/>
            <person name="Satake H."/>
            <person name="Nakayama K."/>
        </authorList>
    </citation>
    <scope>NUCLEOTIDE SEQUENCE</scope>
</reference>
<proteinExistence type="predicted"/>
<name>A0ABQ5IX96_9ASTR</name>
<sequence>MVFLGLIRFLCLCDACFIKSLFFAKMHVLLLSLLLLVRLMNLGCEVMAFSVIFELIKGECGDVHCLSYLVRSPTTSVPAASPIPRALSHVHANLLPPCKRIMDFDSVTNFEVSSEEGYVPYVPREGWVGVMLRFNHPDVLDDTAEPVREDLPELVSIVDL</sequence>
<dbReference type="EMBL" id="BQNB010021291">
    <property type="protein sequence ID" value="GJU04860.1"/>
    <property type="molecule type" value="Genomic_DNA"/>
</dbReference>
<gene>
    <name evidence="1" type="ORF">Tco_1121290</name>
</gene>
<comment type="caution">
    <text evidence="1">The sequence shown here is derived from an EMBL/GenBank/DDBJ whole genome shotgun (WGS) entry which is preliminary data.</text>
</comment>
<organism evidence="1 2">
    <name type="scientific">Tanacetum coccineum</name>
    <dbReference type="NCBI Taxonomy" id="301880"/>
    <lineage>
        <taxon>Eukaryota</taxon>
        <taxon>Viridiplantae</taxon>
        <taxon>Streptophyta</taxon>
        <taxon>Embryophyta</taxon>
        <taxon>Tracheophyta</taxon>
        <taxon>Spermatophyta</taxon>
        <taxon>Magnoliopsida</taxon>
        <taxon>eudicotyledons</taxon>
        <taxon>Gunneridae</taxon>
        <taxon>Pentapetalae</taxon>
        <taxon>asterids</taxon>
        <taxon>campanulids</taxon>
        <taxon>Asterales</taxon>
        <taxon>Asteraceae</taxon>
        <taxon>Asteroideae</taxon>
        <taxon>Anthemideae</taxon>
        <taxon>Anthemidinae</taxon>
        <taxon>Tanacetum</taxon>
    </lineage>
</organism>